<dbReference type="AlphaFoldDB" id="A0A6N7LG65"/>
<comment type="caution">
    <text evidence="1">The sequence shown here is derived from an EMBL/GenBank/DDBJ whole genome shotgun (WGS) entry which is preliminary data.</text>
</comment>
<organism evidence="1 2">
    <name type="scientific">Sinorhizobium terangae</name>
    <dbReference type="NCBI Taxonomy" id="110322"/>
    <lineage>
        <taxon>Bacteria</taxon>
        <taxon>Pseudomonadati</taxon>
        <taxon>Pseudomonadota</taxon>
        <taxon>Alphaproteobacteria</taxon>
        <taxon>Hyphomicrobiales</taxon>
        <taxon>Rhizobiaceae</taxon>
        <taxon>Sinorhizobium/Ensifer group</taxon>
        <taxon>Sinorhizobium</taxon>
    </lineage>
</organism>
<gene>
    <name evidence="1" type="ORF">GHK62_19595</name>
</gene>
<dbReference type="Proteomes" id="UP000439983">
    <property type="component" value="Unassembled WGS sequence"/>
</dbReference>
<name>A0A6N7LG65_SINTE</name>
<keyword evidence="2" id="KW-1185">Reference proteome</keyword>
<reference evidence="1 2" key="1">
    <citation type="journal article" date="2013" name="Genome Biol.">
        <title>Comparative genomics of the core and accessory genomes of 48 Sinorhizobium strains comprising five genospecies.</title>
        <authorList>
            <person name="Sugawara M."/>
            <person name="Epstein B."/>
            <person name="Badgley B.D."/>
            <person name="Unno T."/>
            <person name="Xu L."/>
            <person name="Reese J."/>
            <person name="Gyaneshwar P."/>
            <person name="Denny R."/>
            <person name="Mudge J."/>
            <person name="Bharti A.K."/>
            <person name="Farmer A.D."/>
            <person name="May G.D."/>
            <person name="Woodward J.E."/>
            <person name="Medigue C."/>
            <person name="Vallenet D."/>
            <person name="Lajus A."/>
            <person name="Rouy Z."/>
            <person name="Martinez-Vaz B."/>
            <person name="Tiffin P."/>
            <person name="Young N.D."/>
            <person name="Sadowsky M.J."/>
        </authorList>
    </citation>
    <scope>NUCLEOTIDE SEQUENCE [LARGE SCALE GENOMIC DNA]</scope>
    <source>
        <strain evidence="1 2">USDA4894</strain>
    </source>
</reference>
<evidence type="ECO:0000313" key="1">
    <source>
        <dbReference type="EMBL" id="MQX16881.1"/>
    </source>
</evidence>
<evidence type="ECO:0000313" key="2">
    <source>
        <dbReference type="Proteomes" id="UP000439983"/>
    </source>
</evidence>
<accession>A0A6N7LG65</accession>
<protein>
    <submittedName>
        <fullName evidence="1">Uncharacterized protein</fullName>
    </submittedName>
</protein>
<sequence>MFEMERLLHVSLNRSRFKDKNMQQFKVLQRPLRVRKDARRCSAFHGIDQWQGKP</sequence>
<dbReference type="EMBL" id="WITC01000081">
    <property type="protein sequence ID" value="MQX16881.1"/>
    <property type="molecule type" value="Genomic_DNA"/>
</dbReference>
<proteinExistence type="predicted"/>
<dbReference type="OrthoDB" id="8404582at2"/>